<accession>A0A1G8Q931</accession>
<dbReference type="Pfam" id="PF13175">
    <property type="entry name" value="AAA_15"/>
    <property type="match status" value="1"/>
</dbReference>
<evidence type="ECO:0000313" key="3">
    <source>
        <dbReference type="EMBL" id="SDJ01063.1"/>
    </source>
</evidence>
<name>A0A1G8Q931_9FIRM</name>
<evidence type="ECO:0000259" key="2">
    <source>
        <dbReference type="Pfam" id="PF20469"/>
    </source>
</evidence>
<dbReference type="InterPro" id="IPR041685">
    <property type="entry name" value="AAA_GajA/Old/RecF-like"/>
</dbReference>
<dbReference type="PANTHER" id="PTHR43581">
    <property type="entry name" value="ATP/GTP PHOSPHATASE"/>
    <property type="match status" value="1"/>
</dbReference>
<dbReference type="SUPFAM" id="SSF52540">
    <property type="entry name" value="P-loop containing nucleoside triphosphate hydrolases"/>
    <property type="match status" value="1"/>
</dbReference>
<dbReference type="PANTHER" id="PTHR43581:SF4">
    <property type="entry name" value="ATP_GTP PHOSPHATASE"/>
    <property type="match status" value="1"/>
</dbReference>
<evidence type="ECO:0000313" key="4">
    <source>
        <dbReference type="Proteomes" id="UP000198945"/>
    </source>
</evidence>
<proteinExistence type="predicted"/>
<reference evidence="3 4" key="1">
    <citation type="submission" date="2016-10" db="EMBL/GenBank/DDBJ databases">
        <authorList>
            <person name="de Groot N.N."/>
        </authorList>
    </citation>
    <scope>NUCLEOTIDE SEQUENCE [LARGE SCALE GENOMIC DNA]</scope>
    <source>
        <strain evidence="3 4">WG7</strain>
    </source>
</reference>
<sequence length="698" mass="82367">MKIKSLAAENFRLLSKKNKNKIFLDEDFTLMVGRNNTGKTSFIELVDKFLADNISFEFADFSISSYKNFEEAYEIFKEYIELSAEENEENAEEVSKLRNDLENELPSISLEITIEYKDDDDTSHLQPFLTQLKSDCTELILQYEYYCKDPVDFFKKYEKQKDKIDLIKFIENNFSNNYSNRIWTVDPTDKDNRFLIDNKNNKKSKLKKLLSASFIFARRDLDDKANDKSKNLSNLFDDYFKLIEDKDQELLTSLENKLLGVSENWDKEYKKIFGDYYESLEKFGYPGLNERKIKLKSIFSPEKIMKNNTEVYYDNDDGKNLPEAYNGLGFSNLIYIILKLLYFHREFQEKGTKLQMIFIEEPEAHLHPQMQKTFIRNILDFIDDKIKKDDDPLEWNIQIIITTHSSYIISEGNYNNIRYLKNTDHSIETKDLMRFAEESNESLKFLEQYLKLNKCELFFADKVILIEGTVERMLLPLMIEKVSNTENEKSLINEYISVVEVGGAYAYKFEKLLKFIEVKTLIITDLDSVDPEKNYASAAPLIDHDYKTSNKTLQEWIPKEISVDELLQLPEENKINKCGKQDVRVAYQYPVELDFCDDTLCGRSFEEQFIIENLELIYDNRAKFQEFLTPIEGKLKKRITDNFPENKSDLDIDNNRVFEIAEVIKSKPNFAYDIMTNFKLGDWQIPTYIKEGLEWLQE</sequence>
<dbReference type="RefSeq" id="WP_089717386.1">
    <property type="nucleotide sequence ID" value="NZ_FNEH01000023.1"/>
</dbReference>
<dbReference type="InterPro" id="IPR034139">
    <property type="entry name" value="TOPRIM_OLD"/>
</dbReference>
<dbReference type="InterPro" id="IPR027417">
    <property type="entry name" value="P-loop_NTPase"/>
</dbReference>
<keyword evidence="3" id="KW-0255">Endonuclease</keyword>
<keyword evidence="3" id="KW-0540">Nuclease</keyword>
<feature type="domain" description="Endonuclease GajA/Old nuclease/RecF-like AAA" evidence="1">
    <location>
        <begin position="1"/>
        <end position="409"/>
    </location>
</feature>
<dbReference type="AlphaFoldDB" id="A0A1G8Q931"/>
<dbReference type="Pfam" id="PF20469">
    <property type="entry name" value="OLD-like_TOPRIM"/>
    <property type="match status" value="1"/>
</dbReference>
<protein>
    <submittedName>
        <fullName evidence="3">Predicted ATP-dependent endonuclease of the OLD family, contains P-loop ATPase and TOPRIM domains</fullName>
    </submittedName>
</protein>
<evidence type="ECO:0000259" key="1">
    <source>
        <dbReference type="Pfam" id="PF13175"/>
    </source>
</evidence>
<dbReference type="InterPro" id="IPR051396">
    <property type="entry name" value="Bact_Antivir_Def_Nuclease"/>
</dbReference>
<dbReference type="EMBL" id="FNEH01000023">
    <property type="protein sequence ID" value="SDJ01063.1"/>
    <property type="molecule type" value="Genomic_DNA"/>
</dbReference>
<gene>
    <name evidence="3" type="ORF">SAMN04515654_1232</name>
</gene>
<dbReference type="CDD" id="cd01026">
    <property type="entry name" value="TOPRIM_OLD"/>
    <property type="match status" value="1"/>
</dbReference>
<feature type="domain" description="OLD protein-like TOPRIM" evidence="2">
    <location>
        <begin position="458"/>
        <end position="527"/>
    </location>
</feature>
<dbReference type="Proteomes" id="UP000198945">
    <property type="component" value="Unassembled WGS sequence"/>
</dbReference>
<dbReference type="Gene3D" id="3.40.50.300">
    <property type="entry name" value="P-loop containing nucleotide triphosphate hydrolases"/>
    <property type="match status" value="1"/>
</dbReference>
<keyword evidence="3" id="KW-0378">Hydrolase</keyword>
<dbReference type="GO" id="GO:0004519">
    <property type="term" value="F:endonuclease activity"/>
    <property type="evidence" value="ECO:0007669"/>
    <property type="project" value="UniProtKB-KW"/>
</dbReference>
<organism evidence="3 4">
    <name type="scientific">Halanaerobium congolense</name>
    <dbReference type="NCBI Taxonomy" id="54121"/>
    <lineage>
        <taxon>Bacteria</taxon>
        <taxon>Bacillati</taxon>
        <taxon>Bacillota</taxon>
        <taxon>Clostridia</taxon>
        <taxon>Halanaerobiales</taxon>
        <taxon>Halanaerobiaceae</taxon>
        <taxon>Halanaerobium</taxon>
    </lineage>
</organism>